<dbReference type="InterPro" id="IPR036514">
    <property type="entry name" value="SGNH_hydro_sf"/>
</dbReference>
<dbReference type="Proteomes" id="UP000230683">
    <property type="component" value="Unassembled WGS sequence"/>
</dbReference>
<reference evidence="3" key="1">
    <citation type="submission" date="2017-09" db="EMBL/GenBank/DDBJ databases">
        <title>Depth-based differentiation of microbial function through sediment-hosted aquifers and enrichment of novel symbionts in the deep terrestrial subsurface.</title>
        <authorList>
            <person name="Probst A.J."/>
            <person name="Ladd B."/>
            <person name="Jarett J.K."/>
            <person name="Geller-Mcgrath D.E."/>
            <person name="Sieber C.M.K."/>
            <person name="Emerson J.B."/>
            <person name="Anantharaman K."/>
            <person name="Thomas B.C."/>
            <person name="Malmstrom R."/>
            <person name="Stieglmeier M."/>
            <person name="Klingl A."/>
            <person name="Woyke T."/>
            <person name="Ryan C.M."/>
            <person name="Banfield J.F."/>
        </authorList>
    </citation>
    <scope>NUCLEOTIDE SEQUENCE [LARGE SCALE GENOMIC DNA]</scope>
</reference>
<dbReference type="InterPro" id="IPR051532">
    <property type="entry name" value="Ester_Hydrolysis_Enzymes"/>
</dbReference>
<proteinExistence type="predicted"/>
<sequence>AILIMMKLLIVVTLLLLAFSYSAISYVRFYHYIGNADLKSPYINQSTILNNSTGDGFIKYVALGDSLSAGVGSNTIENTFPYQYAQNLLNKYENENVDLINLAQSGATTDDVINNQIQKTIDEQPDFITLLIGINDIHNKRTIDDFNKKYQLIINELLTKTNAKIIIINLPYLGSNQIVYPPFNFLLNFRTKQFNSEISNIVNNYSGNSRISFADLYNSTYSISKDDPKYYSSDLFHPSENGYLIWSKIINYRELTHAVCCNARFVSYSSYPATLRSGYFARIINAN</sequence>
<dbReference type="Pfam" id="PF13472">
    <property type="entry name" value="Lipase_GDSL_2"/>
    <property type="match status" value="1"/>
</dbReference>
<protein>
    <recommendedName>
        <fullName evidence="1">SGNH hydrolase-type esterase domain-containing protein</fullName>
    </recommendedName>
</protein>
<dbReference type="CDD" id="cd00229">
    <property type="entry name" value="SGNH_hydrolase"/>
    <property type="match status" value="1"/>
</dbReference>
<name>A0A2M7X4M1_UNCKA</name>
<feature type="domain" description="SGNH hydrolase-type esterase" evidence="1">
    <location>
        <begin position="62"/>
        <end position="243"/>
    </location>
</feature>
<dbReference type="PANTHER" id="PTHR30383:SF5">
    <property type="entry name" value="SGNH HYDROLASE-TYPE ESTERASE DOMAIN-CONTAINING PROTEIN"/>
    <property type="match status" value="1"/>
</dbReference>
<organism evidence="2 3">
    <name type="scientific">candidate division WWE3 bacterium CG_4_9_14_3_um_filter_34_6</name>
    <dbReference type="NCBI Taxonomy" id="1975079"/>
    <lineage>
        <taxon>Bacteria</taxon>
        <taxon>Katanobacteria</taxon>
    </lineage>
</organism>
<dbReference type="SUPFAM" id="SSF52266">
    <property type="entry name" value="SGNH hydrolase"/>
    <property type="match status" value="1"/>
</dbReference>
<gene>
    <name evidence="2" type="ORF">CO178_00900</name>
</gene>
<evidence type="ECO:0000313" key="3">
    <source>
        <dbReference type="Proteomes" id="UP000230683"/>
    </source>
</evidence>
<evidence type="ECO:0000313" key="2">
    <source>
        <dbReference type="EMBL" id="PJA41108.1"/>
    </source>
</evidence>
<dbReference type="InterPro" id="IPR013830">
    <property type="entry name" value="SGNH_hydro"/>
</dbReference>
<dbReference type="GO" id="GO:0004622">
    <property type="term" value="F:phosphatidylcholine lysophospholipase activity"/>
    <property type="evidence" value="ECO:0007669"/>
    <property type="project" value="TreeGrafter"/>
</dbReference>
<feature type="non-terminal residue" evidence="2">
    <location>
        <position position="1"/>
    </location>
</feature>
<comment type="caution">
    <text evidence="2">The sequence shown here is derived from an EMBL/GenBank/DDBJ whole genome shotgun (WGS) entry which is preliminary data.</text>
</comment>
<dbReference type="Gene3D" id="3.40.50.1110">
    <property type="entry name" value="SGNH hydrolase"/>
    <property type="match status" value="1"/>
</dbReference>
<evidence type="ECO:0000259" key="1">
    <source>
        <dbReference type="Pfam" id="PF13472"/>
    </source>
</evidence>
<dbReference type="AlphaFoldDB" id="A0A2M7X4M1"/>
<accession>A0A2M7X4M1</accession>
<dbReference type="PANTHER" id="PTHR30383">
    <property type="entry name" value="THIOESTERASE 1/PROTEASE 1/LYSOPHOSPHOLIPASE L1"/>
    <property type="match status" value="1"/>
</dbReference>
<dbReference type="EMBL" id="PFWY01000043">
    <property type="protein sequence ID" value="PJA41108.1"/>
    <property type="molecule type" value="Genomic_DNA"/>
</dbReference>